<dbReference type="InterPro" id="IPR037523">
    <property type="entry name" value="VOC_core"/>
</dbReference>
<name>A0A7Y9I8N7_9ACTN</name>
<evidence type="ECO:0000313" key="3">
    <source>
        <dbReference type="Proteomes" id="UP000569914"/>
    </source>
</evidence>
<feature type="domain" description="VOC" evidence="1">
    <location>
        <begin position="4"/>
        <end position="114"/>
    </location>
</feature>
<dbReference type="InterPro" id="IPR029068">
    <property type="entry name" value="Glyas_Bleomycin-R_OHBP_Dase"/>
</dbReference>
<comment type="caution">
    <text evidence="2">The sequence shown here is derived from an EMBL/GenBank/DDBJ whole genome shotgun (WGS) entry which is preliminary data.</text>
</comment>
<organism evidence="2 3">
    <name type="scientific">Microlunatus parietis</name>
    <dbReference type="NCBI Taxonomy" id="682979"/>
    <lineage>
        <taxon>Bacteria</taxon>
        <taxon>Bacillati</taxon>
        <taxon>Actinomycetota</taxon>
        <taxon>Actinomycetes</taxon>
        <taxon>Propionibacteriales</taxon>
        <taxon>Propionibacteriaceae</taxon>
        <taxon>Microlunatus</taxon>
    </lineage>
</organism>
<dbReference type="EMBL" id="JACCBU010000001">
    <property type="protein sequence ID" value="NYE72036.1"/>
    <property type="molecule type" value="Genomic_DNA"/>
</dbReference>
<protein>
    <submittedName>
        <fullName evidence="2">Catechol 2,3-dioxygenase-like lactoylglutathione lyase family enzyme</fullName>
    </submittedName>
</protein>
<keyword evidence="3" id="KW-1185">Reference proteome</keyword>
<dbReference type="RefSeq" id="WP_179752592.1">
    <property type="nucleotide sequence ID" value="NZ_JACCBU010000001.1"/>
</dbReference>
<dbReference type="SUPFAM" id="SSF54593">
    <property type="entry name" value="Glyoxalase/Bleomycin resistance protein/Dihydroxybiphenyl dioxygenase"/>
    <property type="match status" value="1"/>
</dbReference>
<dbReference type="GO" id="GO:0016829">
    <property type="term" value="F:lyase activity"/>
    <property type="evidence" value="ECO:0007669"/>
    <property type="project" value="UniProtKB-KW"/>
</dbReference>
<dbReference type="PROSITE" id="PS51819">
    <property type="entry name" value="VOC"/>
    <property type="match status" value="1"/>
</dbReference>
<keyword evidence="2" id="KW-0560">Oxidoreductase</keyword>
<dbReference type="PANTHER" id="PTHR35908:SF1">
    <property type="entry name" value="CONSERVED PROTEIN"/>
    <property type="match status" value="1"/>
</dbReference>
<reference evidence="2 3" key="1">
    <citation type="submission" date="2020-07" db="EMBL/GenBank/DDBJ databases">
        <title>Sequencing the genomes of 1000 actinobacteria strains.</title>
        <authorList>
            <person name="Klenk H.-P."/>
        </authorList>
    </citation>
    <scope>NUCLEOTIDE SEQUENCE [LARGE SCALE GENOMIC DNA]</scope>
    <source>
        <strain evidence="2 3">DSM 22083</strain>
    </source>
</reference>
<dbReference type="Pfam" id="PF18029">
    <property type="entry name" value="Glyoxalase_6"/>
    <property type="match status" value="1"/>
</dbReference>
<evidence type="ECO:0000313" key="2">
    <source>
        <dbReference type="EMBL" id="NYE72036.1"/>
    </source>
</evidence>
<gene>
    <name evidence="2" type="ORF">BKA15_003365</name>
</gene>
<dbReference type="GO" id="GO:0051213">
    <property type="term" value="F:dioxygenase activity"/>
    <property type="evidence" value="ECO:0007669"/>
    <property type="project" value="UniProtKB-KW"/>
</dbReference>
<sequence length="125" mass="13515">MIGRLHHAILDCPDPRSLARFYAQLLGQPITYDSDDFVVVSTNSEASGLAFQLAPGHRPPTWPDSTVPQQVHFDVMVEDVDAAKASVLALGARELDGDSVFADPAGHPFCLIPRPTWAPPLLDEG</sequence>
<dbReference type="PANTHER" id="PTHR35908">
    <property type="entry name" value="HYPOTHETICAL FUSION PROTEIN"/>
    <property type="match status" value="1"/>
</dbReference>
<proteinExistence type="predicted"/>
<dbReference type="Proteomes" id="UP000569914">
    <property type="component" value="Unassembled WGS sequence"/>
</dbReference>
<accession>A0A7Y9I8N7</accession>
<dbReference type="AlphaFoldDB" id="A0A7Y9I8N7"/>
<keyword evidence="2" id="KW-0456">Lyase</keyword>
<evidence type="ECO:0000259" key="1">
    <source>
        <dbReference type="PROSITE" id="PS51819"/>
    </source>
</evidence>
<keyword evidence="2" id="KW-0223">Dioxygenase</keyword>
<dbReference type="Gene3D" id="3.10.180.10">
    <property type="entry name" value="2,3-Dihydroxybiphenyl 1,2-Dioxygenase, domain 1"/>
    <property type="match status" value="1"/>
</dbReference>
<dbReference type="InterPro" id="IPR041581">
    <property type="entry name" value="Glyoxalase_6"/>
</dbReference>